<evidence type="ECO:0000256" key="4">
    <source>
        <dbReference type="ARBA" id="ARBA00022475"/>
    </source>
</evidence>
<dbReference type="PANTHER" id="PTHR47989">
    <property type="entry name" value="OS01G0750732 PROTEIN"/>
    <property type="match status" value="1"/>
</dbReference>
<keyword evidence="12 20" id="KW-1133">Transmembrane helix</keyword>
<keyword evidence="9 18" id="KW-0547">Nucleotide-binding</keyword>
<evidence type="ECO:0000256" key="18">
    <source>
        <dbReference type="PROSITE-ProRule" id="PRU10141"/>
    </source>
</evidence>
<evidence type="ECO:0000256" key="11">
    <source>
        <dbReference type="ARBA" id="ARBA00022840"/>
    </source>
</evidence>
<organism evidence="23 24">
    <name type="scientific">Arachis duranensis</name>
    <name type="common">Wild peanut</name>
    <dbReference type="NCBI Taxonomy" id="130453"/>
    <lineage>
        <taxon>Eukaryota</taxon>
        <taxon>Viridiplantae</taxon>
        <taxon>Streptophyta</taxon>
        <taxon>Embryophyta</taxon>
        <taxon>Tracheophyta</taxon>
        <taxon>Spermatophyta</taxon>
        <taxon>Magnoliopsida</taxon>
        <taxon>eudicotyledons</taxon>
        <taxon>Gunneridae</taxon>
        <taxon>Pentapetalae</taxon>
        <taxon>rosids</taxon>
        <taxon>fabids</taxon>
        <taxon>Fabales</taxon>
        <taxon>Fabaceae</taxon>
        <taxon>Papilionoideae</taxon>
        <taxon>50 kb inversion clade</taxon>
        <taxon>dalbergioids sensu lato</taxon>
        <taxon>Dalbergieae</taxon>
        <taxon>Pterocarpus clade</taxon>
        <taxon>Arachis</taxon>
    </lineage>
</organism>
<evidence type="ECO:0000256" key="7">
    <source>
        <dbReference type="ARBA" id="ARBA00022692"/>
    </source>
</evidence>
<protein>
    <recommendedName>
        <fullName evidence="3">non-specific serine/threonine protein kinase</fullName>
        <ecNumber evidence="3">2.7.11.1</ecNumber>
    </recommendedName>
</protein>
<keyword evidence="13 20" id="KW-0472">Membrane</keyword>
<comment type="subcellular location">
    <subcellularLocation>
        <location evidence="1">Cell membrane</location>
        <topology evidence="1">Single-pass membrane protein</topology>
    </subcellularLocation>
    <subcellularLocation>
        <location evidence="2">Membrane</location>
        <topology evidence="2">Single-pass type I membrane protein</topology>
    </subcellularLocation>
</comment>
<dbReference type="InterPro" id="IPR008271">
    <property type="entry name" value="Ser/Thr_kinase_AS"/>
</dbReference>
<dbReference type="RefSeq" id="XP_015957689.1">
    <property type="nucleotide sequence ID" value="XM_016102203.3"/>
</dbReference>
<keyword evidence="5" id="KW-0723">Serine/threonine-protein kinase</keyword>
<evidence type="ECO:0000259" key="22">
    <source>
        <dbReference type="PROSITE" id="PS50011"/>
    </source>
</evidence>
<dbReference type="OrthoDB" id="122279at2759"/>
<evidence type="ECO:0000256" key="13">
    <source>
        <dbReference type="ARBA" id="ARBA00023136"/>
    </source>
</evidence>
<evidence type="ECO:0000256" key="21">
    <source>
        <dbReference type="SAM" id="SignalP"/>
    </source>
</evidence>
<dbReference type="EC" id="2.7.11.1" evidence="3"/>
<dbReference type="GO" id="GO:0004674">
    <property type="term" value="F:protein serine/threonine kinase activity"/>
    <property type="evidence" value="ECO:0007669"/>
    <property type="project" value="UniProtKB-KW"/>
</dbReference>
<evidence type="ECO:0000256" key="19">
    <source>
        <dbReference type="SAM" id="MobiDB-lite"/>
    </source>
</evidence>
<dbReference type="PROSITE" id="PS50011">
    <property type="entry name" value="PROTEIN_KINASE_DOM"/>
    <property type="match status" value="1"/>
</dbReference>
<dbReference type="SUPFAM" id="SSF56112">
    <property type="entry name" value="Protein kinase-like (PK-like)"/>
    <property type="match status" value="1"/>
</dbReference>
<feature type="binding site" evidence="18">
    <location>
        <position position="351"/>
    </location>
    <ligand>
        <name>ATP</name>
        <dbReference type="ChEBI" id="CHEBI:30616"/>
    </ligand>
</feature>
<dbReference type="PROSITE" id="PS00108">
    <property type="entry name" value="PROTEIN_KINASE_ST"/>
    <property type="match status" value="1"/>
</dbReference>
<evidence type="ECO:0000256" key="14">
    <source>
        <dbReference type="ARBA" id="ARBA00023170"/>
    </source>
</evidence>
<evidence type="ECO:0000256" key="8">
    <source>
        <dbReference type="ARBA" id="ARBA00022729"/>
    </source>
</evidence>
<evidence type="ECO:0000256" key="6">
    <source>
        <dbReference type="ARBA" id="ARBA00022679"/>
    </source>
</evidence>
<name>A0A6P4CVC4_ARADU</name>
<evidence type="ECO:0000256" key="1">
    <source>
        <dbReference type="ARBA" id="ARBA00004162"/>
    </source>
</evidence>
<feature type="signal peptide" evidence="21">
    <location>
        <begin position="1"/>
        <end position="18"/>
    </location>
</feature>
<keyword evidence="4" id="KW-1003">Cell membrane</keyword>
<dbReference type="SMART" id="SM00220">
    <property type="entry name" value="S_TKc"/>
    <property type="match status" value="1"/>
</dbReference>
<feature type="transmembrane region" description="Helical" evidence="20">
    <location>
        <begin position="250"/>
        <end position="275"/>
    </location>
</feature>
<feature type="chain" id="PRO_5027641863" description="non-specific serine/threonine protein kinase" evidence="21">
    <location>
        <begin position="19"/>
        <end position="637"/>
    </location>
</feature>
<dbReference type="InterPro" id="IPR011009">
    <property type="entry name" value="Kinase-like_dom_sf"/>
</dbReference>
<keyword evidence="7 20" id="KW-0812">Transmembrane</keyword>
<feature type="region of interest" description="Disordered" evidence="19">
    <location>
        <begin position="18"/>
        <end position="38"/>
    </location>
</feature>
<evidence type="ECO:0000256" key="3">
    <source>
        <dbReference type="ARBA" id="ARBA00012513"/>
    </source>
</evidence>
<dbReference type="InterPro" id="IPR017441">
    <property type="entry name" value="Protein_kinase_ATP_BS"/>
</dbReference>
<proteinExistence type="predicted"/>
<reference evidence="23" key="1">
    <citation type="journal article" date="2016" name="Nat. Genet.">
        <title>The genome sequences of Arachis duranensis and Arachis ipaensis, the diploid ancestors of cultivated peanut.</title>
        <authorList>
            <person name="Bertioli D.J."/>
            <person name="Cannon S.B."/>
            <person name="Froenicke L."/>
            <person name="Huang G."/>
            <person name="Farmer A.D."/>
            <person name="Cannon E.K."/>
            <person name="Liu X."/>
            <person name="Gao D."/>
            <person name="Clevenger J."/>
            <person name="Dash S."/>
            <person name="Ren L."/>
            <person name="Moretzsohn M.C."/>
            <person name="Shirasawa K."/>
            <person name="Huang W."/>
            <person name="Vidigal B."/>
            <person name="Abernathy B."/>
            <person name="Chu Y."/>
            <person name="Niederhuth C.E."/>
            <person name="Umale P."/>
            <person name="Araujo A.C."/>
            <person name="Kozik A."/>
            <person name="Kim K.D."/>
            <person name="Burow M.D."/>
            <person name="Varshney R.K."/>
            <person name="Wang X."/>
            <person name="Zhang X."/>
            <person name="Barkley N."/>
            <person name="Guimaraes P.M."/>
            <person name="Isobe S."/>
            <person name="Guo B."/>
            <person name="Liao B."/>
            <person name="Stalker H.T."/>
            <person name="Schmitz R.J."/>
            <person name="Scheffler B.E."/>
            <person name="Leal-Bertioli S.C."/>
            <person name="Xun X."/>
            <person name="Jackson S.A."/>
            <person name="Michelmore R."/>
            <person name="Ozias-Akins P."/>
        </authorList>
    </citation>
    <scope>NUCLEOTIDE SEQUENCE [LARGE SCALE GENOMIC DNA]</scope>
    <source>
        <strain evidence="23">cv. V14167</strain>
    </source>
</reference>
<keyword evidence="8 21" id="KW-0732">Signal</keyword>
<dbReference type="GO" id="GO:0005886">
    <property type="term" value="C:plasma membrane"/>
    <property type="evidence" value="ECO:0007669"/>
    <property type="project" value="UniProtKB-SubCell"/>
</dbReference>
<dbReference type="InterPro" id="IPR043891">
    <property type="entry name" value="SPARK"/>
</dbReference>
<dbReference type="Proteomes" id="UP000515211">
    <property type="component" value="Chromosome 3"/>
</dbReference>
<dbReference type="Gene3D" id="1.10.510.10">
    <property type="entry name" value="Transferase(Phosphotransferase) domain 1"/>
    <property type="match status" value="1"/>
</dbReference>
<evidence type="ECO:0000256" key="9">
    <source>
        <dbReference type="ARBA" id="ARBA00022741"/>
    </source>
</evidence>
<dbReference type="KEGG" id="adu:107481862"/>
<comment type="catalytic activity">
    <reaction evidence="16">
        <text>L-threonyl-[protein] + ATP = O-phospho-L-threonyl-[protein] + ADP + H(+)</text>
        <dbReference type="Rhea" id="RHEA:46608"/>
        <dbReference type="Rhea" id="RHEA-COMP:11060"/>
        <dbReference type="Rhea" id="RHEA-COMP:11605"/>
        <dbReference type="ChEBI" id="CHEBI:15378"/>
        <dbReference type="ChEBI" id="CHEBI:30013"/>
        <dbReference type="ChEBI" id="CHEBI:30616"/>
        <dbReference type="ChEBI" id="CHEBI:61977"/>
        <dbReference type="ChEBI" id="CHEBI:456216"/>
        <dbReference type="EC" id="2.7.11.1"/>
    </reaction>
</comment>
<accession>A0A6P4CVC4</accession>
<evidence type="ECO:0000256" key="17">
    <source>
        <dbReference type="ARBA" id="ARBA00048679"/>
    </source>
</evidence>
<dbReference type="FunFam" id="3.30.200.20:FF:000542">
    <property type="entry name" value="Receptor-like serine/threonine-protein kinase At4g25390"/>
    <property type="match status" value="1"/>
</dbReference>
<dbReference type="Pfam" id="PF00069">
    <property type="entry name" value="Pkinase"/>
    <property type="match status" value="1"/>
</dbReference>
<dbReference type="Gene3D" id="3.30.200.20">
    <property type="entry name" value="Phosphorylase Kinase, domain 1"/>
    <property type="match status" value="1"/>
</dbReference>
<feature type="domain" description="Protein kinase" evidence="22">
    <location>
        <begin position="323"/>
        <end position="633"/>
    </location>
</feature>
<keyword evidence="6" id="KW-0808">Transferase</keyword>
<evidence type="ECO:0000256" key="16">
    <source>
        <dbReference type="ARBA" id="ARBA00047899"/>
    </source>
</evidence>
<keyword evidence="11 18" id="KW-0067">ATP-binding</keyword>
<gene>
    <name evidence="24" type="primary">LOC107481862</name>
</gene>
<feature type="compositionally biased region" description="Low complexity" evidence="19">
    <location>
        <begin position="20"/>
        <end position="38"/>
    </location>
</feature>
<keyword evidence="15" id="KW-0325">Glycoprotein</keyword>
<dbReference type="GeneID" id="107481862"/>
<reference evidence="24" key="2">
    <citation type="submission" date="2025-08" db="UniProtKB">
        <authorList>
            <consortium name="RefSeq"/>
        </authorList>
    </citation>
    <scope>IDENTIFICATION</scope>
    <source>
        <tissue evidence="24">Whole plant</tissue>
    </source>
</reference>
<dbReference type="GO" id="GO:0005524">
    <property type="term" value="F:ATP binding"/>
    <property type="evidence" value="ECO:0007669"/>
    <property type="project" value="UniProtKB-UniRule"/>
</dbReference>
<dbReference type="InterPro" id="IPR000719">
    <property type="entry name" value="Prot_kinase_dom"/>
</dbReference>
<dbReference type="FunFam" id="1.10.510.10:FF:000287">
    <property type="entry name" value="probable LRR receptor-like serine/threonine-protein kinase RKF3"/>
    <property type="match status" value="1"/>
</dbReference>
<sequence length="637" mass="70250">MKPVFVLLLIFLVAPTRPFSSSSSSSSSSSPTISHSSNNSVCPVGMDYVLTVPWNSSSCHNFQPFPSKNKTRSSFCCTALLSLFGIALAQNLKENSLFQFPNLPTIKSCLHHFQSKLSALSLPNNLVSSCFDPLQFVISPNLCANIQSKQDWINNLGPTTRFNDACKPDLSVSANCDICVTEGLNVLQKMNAIDGNASHSQDCFYFSILYAAGIANELGPESRGAMSCIYELPLISDQGRGARRRSHNHALVFGLIGASIGILVVSSLIGLCLWYNRLGTRKAAENLYVCAELTVQGSRTRVRPNTGSTWFKFEDLVKATNNFSTQNFIGRGGSGLVYKGILPDGTIVAVKRIEESDSQGDEEFYREVEIISNLKHRNLVLLRGCCVVDKEEEEDSGYRESQRYLVYDYMPNGSLEDHLFSSMDNRNMKKSLTWSQRKSIILDVANGLVYLHFGVKPAIYHRDIKTTNILLDAGMNARVADFGLAKQNIESRSLINTRVAGTHGYLAPEYALYGQLSEKSDVYSFGVVILEILCGRKALDLSSSGTSAFFISDWVWSLLKSGNLESALDASMLIDENLTSRKIIERFLMVGVLSSHVVADSRPTILDALKMLEGDIEIPPIPDRPMALAHHVFPIVI</sequence>
<evidence type="ECO:0000313" key="24">
    <source>
        <dbReference type="RefSeq" id="XP_015957689.1"/>
    </source>
</evidence>
<evidence type="ECO:0000256" key="2">
    <source>
        <dbReference type="ARBA" id="ARBA00004479"/>
    </source>
</evidence>
<comment type="catalytic activity">
    <reaction evidence="17">
        <text>L-seryl-[protein] + ATP = O-phospho-L-seryl-[protein] + ADP + H(+)</text>
        <dbReference type="Rhea" id="RHEA:17989"/>
        <dbReference type="Rhea" id="RHEA-COMP:9863"/>
        <dbReference type="Rhea" id="RHEA-COMP:11604"/>
        <dbReference type="ChEBI" id="CHEBI:15378"/>
        <dbReference type="ChEBI" id="CHEBI:29999"/>
        <dbReference type="ChEBI" id="CHEBI:30616"/>
        <dbReference type="ChEBI" id="CHEBI:83421"/>
        <dbReference type="ChEBI" id="CHEBI:456216"/>
        <dbReference type="EC" id="2.7.11.1"/>
    </reaction>
</comment>
<dbReference type="AlphaFoldDB" id="A0A6P4CVC4"/>
<evidence type="ECO:0000256" key="12">
    <source>
        <dbReference type="ARBA" id="ARBA00022989"/>
    </source>
</evidence>
<keyword evidence="23" id="KW-1185">Reference proteome</keyword>
<dbReference type="PROSITE" id="PS00107">
    <property type="entry name" value="PROTEIN_KINASE_ATP"/>
    <property type="match status" value="1"/>
</dbReference>
<evidence type="ECO:0000256" key="5">
    <source>
        <dbReference type="ARBA" id="ARBA00022527"/>
    </source>
</evidence>
<dbReference type="Pfam" id="PF19160">
    <property type="entry name" value="SPARK"/>
    <property type="match status" value="1"/>
</dbReference>
<keyword evidence="14" id="KW-0675">Receptor</keyword>
<evidence type="ECO:0000256" key="15">
    <source>
        <dbReference type="ARBA" id="ARBA00023180"/>
    </source>
</evidence>
<keyword evidence="10" id="KW-0418">Kinase</keyword>
<dbReference type="PANTHER" id="PTHR47989:SF58">
    <property type="entry name" value="PROTEIN KINASE DOMAIN-CONTAINING PROTEIN"/>
    <property type="match status" value="1"/>
</dbReference>
<evidence type="ECO:0000256" key="20">
    <source>
        <dbReference type="SAM" id="Phobius"/>
    </source>
</evidence>
<evidence type="ECO:0000313" key="23">
    <source>
        <dbReference type="Proteomes" id="UP000515211"/>
    </source>
</evidence>
<evidence type="ECO:0000256" key="10">
    <source>
        <dbReference type="ARBA" id="ARBA00022777"/>
    </source>
</evidence>